<dbReference type="EMBL" id="KZ155774">
    <property type="protein sequence ID" value="OUS48677.1"/>
    <property type="molecule type" value="Genomic_DNA"/>
</dbReference>
<dbReference type="AlphaFoldDB" id="A0A1Y5IJ40"/>
<feature type="compositionally biased region" description="Polar residues" evidence="1">
    <location>
        <begin position="32"/>
        <end position="48"/>
    </location>
</feature>
<accession>A0A1Y5IJ40</accession>
<evidence type="ECO:0000313" key="3">
    <source>
        <dbReference type="EMBL" id="OUS45840.1"/>
    </source>
</evidence>
<proteinExistence type="predicted"/>
<name>A0A1Y5IJ40_OSTTA</name>
<feature type="non-terminal residue" evidence="4">
    <location>
        <position position="1"/>
    </location>
</feature>
<dbReference type="EMBL" id="KZ155785">
    <property type="protein sequence ID" value="OUS45840.1"/>
    <property type="molecule type" value="Genomic_DNA"/>
</dbReference>
<sequence length="56" mass="6010">PSTRSATRSGAREGPSCAAESARKINTPIELQRSSSVNTHALNSNLNGRISRETDR</sequence>
<gene>
    <name evidence="2" type="ORF">BE221DRAFT_61707</name>
    <name evidence="4" type="ORF">BE221DRAFT_68476</name>
    <name evidence="3" type="ORF">BE221DRAFT_75786</name>
</gene>
<protein>
    <submittedName>
        <fullName evidence="4">Uncharacterized protein</fullName>
    </submittedName>
</protein>
<organism evidence="4">
    <name type="scientific">Ostreococcus tauri</name>
    <name type="common">Marine green alga</name>
    <dbReference type="NCBI Taxonomy" id="70448"/>
    <lineage>
        <taxon>Eukaryota</taxon>
        <taxon>Viridiplantae</taxon>
        <taxon>Chlorophyta</taxon>
        <taxon>Mamiellophyceae</taxon>
        <taxon>Mamiellales</taxon>
        <taxon>Bathycoccaceae</taxon>
        <taxon>Ostreococcus</taxon>
    </lineage>
</organism>
<evidence type="ECO:0000313" key="4">
    <source>
        <dbReference type="EMBL" id="OUS48677.1"/>
    </source>
</evidence>
<dbReference type="EMBL" id="KZ155838">
    <property type="protein sequence ID" value="OUS42690.1"/>
    <property type="molecule type" value="Genomic_DNA"/>
</dbReference>
<evidence type="ECO:0000313" key="2">
    <source>
        <dbReference type="EMBL" id="OUS42690.1"/>
    </source>
</evidence>
<reference evidence="4" key="1">
    <citation type="submission" date="2017-04" db="EMBL/GenBank/DDBJ databases">
        <title>Population genomics of picophytoplankton unveils novel chromosome hypervariability.</title>
        <authorList>
            <consortium name="DOE Joint Genome Institute"/>
            <person name="Blanc-Mathieu R."/>
            <person name="Krasovec M."/>
            <person name="Hebrard M."/>
            <person name="Yau S."/>
            <person name="Desgranges E."/>
            <person name="Martin J."/>
            <person name="Schackwitz W."/>
            <person name="Kuo A."/>
            <person name="Salin G."/>
            <person name="Donnadieu C."/>
            <person name="Desdevises Y."/>
            <person name="Sanchez-Ferandin S."/>
            <person name="Moreau H."/>
            <person name="Rivals E."/>
            <person name="Grigoriev I.V."/>
            <person name="Grimsley N."/>
            <person name="Eyre-Walker A."/>
            <person name="Piganeau G."/>
        </authorList>
    </citation>
    <scope>NUCLEOTIDE SEQUENCE [LARGE SCALE GENOMIC DNA]</scope>
    <source>
        <strain evidence="4">RCC 1115</strain>
    </source>
</reference>
<feature type="region of interest" description="Disordered" evidence="1">
    <location>
        <begin position="1"/>
        <end position="56"/>
    </location>
</feature>
<evidence type="ECO:0000256" key="1">
    <source>
        <dbReference type="SAM" id="MobiDB-lite"/>
    </source>
</evidence>
<dbReference type="Proteomes" id="UP000195557">
    <property type="component" value="Unassembled WGS sequence"/>
</dbReference>